<dbReference type="Gene3D" id="3.30.70.100">
    <property type="match status" value="1"/>
</dbReference>
<proteinExistence type="predicted"/>
<name>A0A381RUS6_9ZZZZ</name>
<dbReference type="InterPro" id="IPR036163">
    <property type="entry name" value="HMA_dom_sf"/>
</dbReference>
<evidence type="ECO:0000259" key="1">
    <source>
        <dbReference type="PROSITE" id="PS50846"/>
    </source>
</evidence>
<dbReference type="AlphaFoldDB" id="A0A381RUS6"/>
<dbReference type="PROSITE" id="PS50846">
    <property type="entry name" value="HMA_2"/>
    <property type="match status" value="1"/>
</dbReference>
<dbReference type="SUPFAM" id="SSF55008">
    <property type="entry name" value="HMA, heavy metal-associated domain"/>
    <property type="match status" value="1"/>
</dbReference>
<feature type="domain" description="HMA" evidence="1">
    <location>
        <begin position="27"/>
        <end position="94"/>
    </location>
</feature>
<sequence length="167" mass="17486">MVAGLIAGGAVCAPEAFGQSSDVVPGMLRVTVVVELSCPSCAQGLERRLGRLDHVELVEVLSESGQIVLTPERGAVLDLHAVRQVIRNVGFQPVELRVHAFGEVKRKDDGFVLALPDNVLLALDAKDATDALLSMVGKPPVEVTGVAARPPGADHDVLVVNAVGDSR</sequence>
<dbReference type="CDD" id="cd00371">
    <property type="entry name" value="HMA"/>
    <property type="match status" value="1"/>
</dbReference>
<accession>A0A381RUS6</accession>
<dbReference type="InterPro" id="IPR006121">
    <property type="entry name" value="HMA_dom"/>
</dbReference>
<dbReference type="GO" id="GO:0046872">
    <property type="term" value="F:metal ion binding"/>
    <property type="evidence" value="ECO:0007669"/>
    <property type="project" value="InterPro"/>
</dbReference>
<protein>
    <recommendedName>
        <fullName evidence="1">HMA domain-containing protein</fullName>
    </recommendedName>
</protein>
<reference evidence="2" key="1">
    <citation type="submission" date="2018-05" db="EMBL/GenBank/DDBJ databases">
        <authorList>
            <person name="Lanie J.A."/>
            <person name="Ng W.-L."/>
            <person name="Kazmierczak K.M."/>
            <person name="Andrzejewski T.M."/>
            <person name="Davidsen T.M."/>
            <person name="Wayne K.J."/>
            <person name="Tettelin H."/>
            <person name="Glass J.I."/>
            <person name="Rusch D."/>
            <person name="Podicherti R."/>
            <person name="Tsui H.-C.T."/>
            <person name="Winkler M.E."/>
        </authorList>
    </citation>
    <scope>NUCLEOTIDE SEQUENCE</scope>
</reference>
<dbReference type="EMBL" id="UINC01002261">
    <property type="protein sequence ID" value="SUZ94728.1"/>
    <property type="molecule type" value="Genomic_DNA"/>
</dbReference>
<gene>
    <name evidence="2" type="ORF">METZ01_LOCUS47582</name>
</gene>
<organism evidence="2">
    <name type="scientific">marine metagenome</name>
    <dbReference type="NCBI Taxonomy" id="408172"/>
    <lineage>
        <taxon>unclassified sequences</taxon>
        <taxon>metagenomes</taxon>
        <taxon>ecological metagenomes</taxon>
    </lineage>
</organism>
<evidence type="ECO:0000313" key="2">
    <source>
        <dbReference type="EMBL" id="SUZ94728.1"/>
    </source>
</evidence>